<feature type="region of interest" description="Disordered" evidence="1">
    <location>
        <begin position="82"/>
        <end position="102"/>
    </location>
</feature>
<comment type="caution">
    <text evidence="2">The sequence shown here is derived from an EMBL/GenBank/DDBJ whole genome shotgun (WGS) entry which is preliminary data.</text>
</comment>
<accession>A0A0L0NKX2</accession>
<evidence type="ECO:0000313" key="3">
    <source>
        <dbReference type="Proteomes" id="UP000036947"/>
    </source>
</evidence>
<keyword evidence="3" id="KW-1185">Reference proteome</keyword>
<dbReference type="EMBL" id="LFRF01000001">
    <property type="protein sequence ID" value="KND94787.1"/>
    <property type="molecule type" value="Genomic_DNA"/>
</dbReference>
<protein>
    <submittedName>
        <fullName evidence="2">Uncharacterized protein</fullName>
    </submittedName>
</protein>
<evidence type="ECO:0000256" key="1">
    <source>
        <dbReference type="SAM" id="MobiDB-lite"/>
    </source>
</evidence>
<name>A0A0L0NKX2_TOLOC</name>
<organism evidence="2 3">
    <name type="scientific">Tolypocladium ophioglossoides (strain CBS 100239)</name>
    <name type="common">Snaketongue truffleclub</name>
    <name type="synonym">Elaphocordyceps ophioglossoides</name>
    <dbReference type="NCBI Taxonomy" id="1163406"/>
    <lineage>
        <taxon>Eukaryota</taxon>
        <taxon>Fungi</taxon>
        <taxon>Dikarya</taxon>
        <taxon>Ascomycota</taxon>
        <taxon>Pezizomycotina</taxon>
        <taxon>Sordariomycetes</taxon>
        <taxon>Hypocreomycetidae</taxon>
        <taxon>Hypocreales</taxon>
        <taxon>Ophiocordycipitaceae</taxon>
        <taxon>Tolypocladium</taxon>
    </lineage>
</organism>
<gene>
    <name evidence="2" type="ORF">TOPH_00245</name>
</gene>
<evidence type="ECO:0000313" key="2">
    <source>
        <dbReference type="EMBL" id="KND94787.1"/>
    </source>
</evidence>
<dbReference type="Proteomes" id="UP000036947">
    <property type="component" value="Unassembled WGS sequence"/>
</dbReference>
<dbReference type="AlphaFoldDB" id="A0A0L0NKX2"/>
<reference evidence="2 3" key="1">
    <citation type="journal article" date="2015" name="BMC Genomics">
        <title>The genome of the truffle-parasite Tolypocladium ophioglossoides and the evolution of antifungal peptaibiotics.</title>
        <authorList>
            <person name="Quandt C.A."/>
            <person name="Bushley K.E."/>
            <person name="Spatafora J.W."/>
        </authorList>
    </citation>
    <scope>NUCLEOTIDE SEQUENCE [LARGE SCALE GENOMIC DNA]</scope>
    <source>
        <strain evidence="2 3">CBS 100239</strain>
    </source>
</reference>
<feature type="compositionally biased region" description="Polar residues" evidence="1">
    <location>
        <begin position="82"/>
        <end position="91"/>
    </location>
</feature>
<proteinExistence type="predicted"/>
<sequence>MRVYASHVTPRNAKHDRVYNAASLLRPTSSLCFLYNPTLLERSLTRRALKYAYAWPSMRLSCGHVAKSQCLSALTTSVAAPCPTTTASGSSPRRCRRREEAPGLRSRRVGLAEDAGVPGVRRVEGLIVARHELLRIRDSVRRGESISCRWRPLDSLLLLPGRMRLPAGMVFMGLSVSKLSGLGDASILFSGAMPLACNASCNYPVEKM</sequence>